<dbReference type="SUPFAM" id="SSF54236">
    <property type="entry name" value="Ubiquitin-like"/>
    <property type="match status" value="1"/>
</dbReference>
<feature type="domain" description="Ubiquitin-like" evidence="7">
    <location>
        <begin position="13"/>
        <end position="74"/>
    </location>
</feature>
<reference evidence="8" key="2">
    <citation type="journal article" date="2023" name="Microbiol Resour">
        <title>Decontamination and Annotation of the Draft Genome Sequence of the Oomycete Lagenidium giganteum ARSEF 373.</title>
        <authorList>
            <person name="Morgan W.R."/>
            <person name="Tartar A."/>
        </authorList>
    </citation>
    <scope>NUCLEOTIDE SEQUENCE</scope>
    <source>
        <strain evidence="8">ARSEF 373</strain>
    </source>
</reference>
<dbReference type="AlphaFoldDB" id="A0AAV2YGC0"/>
<evidence type="ECO:0000256" key="4">
    <source>
        <dbReference type="ARBA" id="ARBA00023136"/>
    </source>
</evidence>
<organism evidence="8 9">
    <name type="scientific">Lagenidium giganteum</name>
    <dbReference type="NCBI Taxonomy" id="4803"/>
    <lineage>
        <taxon>Eukaryota</taxon>
        <taxon>Sar</taxon>
        <taxon>Stramenopiles</taxon>
        <taxon>Oomycota</taxon>
        <taxon>Peronosporomycetes</taxon>
        <taxon>Pythiales</taxon>
        <taxon>Pythiaceae</taxon>
    </lineage>
</organism>
<dbReference type="Pfam" id="PF00240">
    <property type="entry name" value="ubiquitin"/>
    <property type="match status" value="1"/>
</dbReference>
<gene>
    <name evidence="8" type="ORF">N0F65_012702</name>
</gene>
<feature type="compositionally biased region" description="Basic and acidic residues" evidence="5">
    <location>
        <begin position="145"/>
        <end position="162"/>
    </location>
</feature>
<dbReference type="PANTHER" id="PTHR12943">
    <property type="entry name" value="HOMOCYSTEINE-RESPONSIVE ENDOPLASMIC RETICULUM-RESIDENT UNIQUITIN-LIKE DOMAIN HERPUD PROTEIN FAMILY MEMBER"/>
    <property type="match status" value="1"/>
</dbReference>
<evidence type="ECO:0000256" key="6">
    <source>
        <dbReference type="SAM" id="Phobius"/>
    </source>
</evidence>
<dbReference type="GO" id="GO:0016020">
    <property type="term" value="C:membrane"/>
    <property type="evidence" value="ECO:0007669"/>
    <property type="project" value="UniProtKB-SubCell"/>
</dbReference>
<dbReference type="InterPro" id="IPR000626">
    <property type="entry name" value="Ubiquitin-like_dom"/>
</dbReference>
<dbReference type="EMBL" id="DAKRPA010000435">
    <property type="protein sequence ID" value="DAZ92472.1"/>
    <property type="molecule type" value="Genomic_DNA"/>
</dbReference>
<sequence>MEPSAAPVDPQRVTIVVKNVYAPTETQQFDVQRSLTVRALKQLVHEQFPTQPAVNDQKLIFGGKICEDDHVLEKILTQVSATAWALCAGRTQGLTGRCEEQNQVQQQEDGAATASVVFHLLVTSTLPKGTPMTPVAKPHTAPNTPRHEHLRPERAMSNDLPRRVMAASAGRSSSAPLPMEDAPASAPAAGAAAQPNAHVNPGTAFPYGGLFGGFPMFAQPPAPSAMPNTGASNNAQQHAAQTYFAQQMLLQQQAAILMQIQQLQQLKMYHEALGRSAATHTSTAGVTQHAASAHHTPPAAPAPAAPAAHAPQLFVRAAFFNRPVVVAAGVAPQAAAAQPAQAERPPGMLRELLRETAPLLDLRLAFKMAFMLFIFGQDTPMDRLVVLGLMAVVAYLHITGILGKIYEVVKRSSQDNANENAPAAPADGTPPAPPQVRGYRRWLRVSSDRGIVQDVKSFFSAFVLSLVPAWHPEPLSDVPGFVRPEPVPAEADNAAAGFPLQGI</sequence>
<keyword evidence="4 6" id="KW-0472">Membrane</keyword>
<keyword evidence="3 6" id="KW-1133">Transmembrane helix</keyword>
<keyword evidence="9" id="KW-1185">Reference proteome</keyword>
<dbReference type="InterPro" id="IPR029071">
    <property type="entry name" value="Ubiquitin-like_domsf"/>
</dbReference>
<accession>A0AAV2YGC0</accession>
<protein>
    <recommendedName>
        <fullName evidence="7">Ubiquitin-like domain-containing protein</fullName>
    </recommendedName>
</protein>
<comment type="caution">
    <text evidence="8">The sequence shown here is derived from an EMBL/GenBank/DDBJ whole genome shotgun (WGS) entry which is preliminary data.</text>
</comment>
<dbReference type="PROSITE" id="PS50053">
    <property type="entry name" value="UBIQUITIN_2"/>
    <property type="match status" value="1"/>
</dbReference>
<evidence type="ECO:0000256" key="3">
    <source>
        <dbReference type="ARBA" id="ARBA00022989"/>
    </source>
</evidence>
<feature type="transmembrane region" description="Helical" evidence="6">
    <location>
        <begin position="383"/>
        <end position="403"/>
    </location>
</feature>
<evidence type="ECO:0000256" key="5">
    <source>
        <dbReference type="SAM" id="MobiDB-lite"/>
    </source>
</evidence>
<keyword evidence="2 6" id="KW-0812">Transmembrane</keyword>
<evidence type="ECO:0000256" key="1">
    <source>
        <dbReference type="ARBA" id="ARBA00004370"/>
    </source>
</evidence>
<evidence type="ECO:0000256" key="2">
    <source>
        <dbReference type="ARBA" id="ARBA00022692"/>
    </source>
</evidence>
<comment type="subcellular location">
    <subcellularLocation>
        <location evidence="1">Membrane</location>
    </subcellularLocation>
</comment>
<evidence type="ECO:0000259" key="7">
    <source>
        <dbReference type="PROSITE" id="PS50053"/>
    </source>
</evidence>
<reference evidence="8" key="1">
    <citation type="submission" date="2022-11" db="EMBL/GenBank/DDBJ databases">
        <authorList>
            <person name="Morgan W.R."/>
            <person name="Tartar A."/>
        </authorList>
    </citation>
    <scope>NUCLEOTIDE SEQUENCE</scope>
    <source>
        <strain evidence="8">ARSEF 373</strain>
    </source>
</reference>
<name>A0AAV2YGC0_9STRA</name>
<dbReference type="Proteomes" id="UP001146120">
    <property type="component" value="Unassembled WGS sequence"/>
</dbReference>
<evidence type="ECO:0000313" key="9">
    <source>
        <dbReference type="Proteomes" id="UP001146120"/>
    </source>
</evidence>
<dbReference type="SMART" id="SM00213">
    <property type="entry name" value="UBQ"/>
    <property type="match status" value="1"/>
</dbReference>
<feature type="region of interest" description="Disordered" evidence="5">
    <location>
        <begin position="129"/>
        <end position="189"/>
    </location>
</feature>
<dbReference type="PANTHER" id="PTHR12943:SF27">
    <property type="entry name" value="HOMOCYSTEINE-INDUCED ENDOPLASMIC RETICULUM PROTEIN, ISOFORM A"/>
    <property type="match status" value="1"/>
</dbReference>
<dbReference type="GO" id="GO:0030968">
    <property type="term" value="P:endoplasmic reticulum unfolded protein response"/>
    <property type="evidence" value="ECO:0007669"/>
    <property type="project" value="TreeGrafter"/>
</dbReference>
<evidence type="ECO:0000313" key="8">
    <source>
        <dbReference type="EMBL" id="DAZ92472.1"/>
    </source>
</evidence>
<dbReference type="InterPro" id="IPR039751">
    <property type="entry name" value="HERPUD1/2"/>
</dbReference>
<dbReference type="Gene3D" id="3.10.20.90">
    <property type="entry name" value="Phosphatidylinositol 3-kinase Catalytic Subunit, Chain A, domain 1"/>
    <property type="match status" value="1"/>
</dbReference>
<proteinExistence type="predicted"/>
<feature type="region of interest" description="Disordered" evidence="5">
    <location>
        <begin position="279"/>
        <end position="305"/>
    </location>
</feature>